<feature type="compositionally biased region" description="Low complexity" evidence="4">
    <location>
        <begin position="1618"/>
        <end position="1640"/>
    </location>
</feature>
<dbReference type="InterPro" id="IPR027417">
    <property type="entry name" value="P-loop_NTPase"/>
</dbReference>
<reference evidence="7 8" key="1">
    <citation type="journal article" date="2017" name="Mol. Biol. Evol.">
        <title>The 4-celled Tetrabaena socialis nuclear genome reveals the essential components for genetic control of cell number at the origin of multicellularity in the volvocine lineage.</title>
        <authorList>
            <person name="Featherston J."/>
            <person name="Arakaki Y."/>
            <person name="Hanschen E.R."/>
            <person name="Ferris P.J."/>
            <person name="Michod R.E."/>
            <person name="Olson B.J.S.C."/>
            <person name="Nozaki H."/>
            <person name="Durand P.M."/>
        </authorList>
    </citation>
    <scope>NUCLEOTIDE SEQUENCE [LARGE SCALE GENOMIC DNA]</scope>
    <source>
        <strain evidence="7 8">NIES-571</strain>
    </source>
</reference>
<evidence type="ECO:0000256" key="6">
    <source>
        <dbReference type="SAM" id="SignalP"/>
    </source>
</evidence>
<dbReference type="GO" id="GO:0016887">
    <property type="term" value="F:ATP hydrolysis activity"/>
    <property type="evidence" value="ECO:0007669"/>
    <property type="project" value="InterPro"/>
</dbReference>
<dbReference type="EMBL" id="PGGS01000232">
    <property type="protein sequence ID" value="PNH06517.1"/>
    <property type="molecule type" value="Genomic_DNA"/>
</dbReference>
<feature type="compositionally biased region" description="Acidic residues" evidence="4">
    <location>
        <begin position="1686"/>
        <end position="1698"/>
    </location>
</feature>
<feature type="region of interest" description="Disordered" evidence="4">
    <location>
        <begin position="2040"/>
        <end position="2068"/>
    </location>
</feature>
<evidence type="ECO:0008006" key="9">
    <source>
        <dbReference type="Google" id="ProtNLM"/>
    </source>
</evidence>
<feature type="region of interest" description="Disordered" evidence="4">
    <location>
        <begin position="1289"/>
        <end position="1308"/>
    </location>
</feature>
<feature type="compositionally biased region" description="Low complexity" evidence="4">
    <location>
        <begin position="1776"/>
        <end position="1788"/>
    </location>
</feature>
<feature type="compositionally biased region" description="Pro residues" evidence="4">
    <location>
        <begin position="1870"/>
        <end position="1885"/>
    </location>
</feature>
<dbReference type="Proteomes" id="UP000236333">
    <property type="component" value="Unassembled WGS sequence"/>
</dbReference>
<dbReference type="Gene3D" id="3.40.50.300">
    <property type="entry name" value="P-loop containing nucleotide triphosphate hydrolases"/>
    <property type="match status" value="1"/>
</dbReference>
<feature type="region of interest" description="Disordered" evidence="4">
    <location>
        <begin position="1865"/>
        <end position="1926"/>
    </location>
</feature>
<dbReference type="SUPFAM" id="SSF51126">
    <property type="entry name" value="Pectin lyase-like"/>
    <property type="match status" value="2"/>
</dbReference>
<feature type="transmembrane region" description="Helical" evidence="5">
    <location>
        <begin position="2182"/>
        <end position="2198"/>
    </location>
</feature>
<feature type="transmembrane region" description="Helical" evidence="5">
    <location>
        <begin position="2210"/>
        <end position="2230"/>
    </location>
</feature>
<feature type="region of interest" description="Disordered" evidence="4">
    <location>
        <begin position="1607"/>
        <end position="1822"/>
    </location>
</feature>
<protein>
    <recommendedName>
        <fullName evidence="9">Right handed beta helix domain-containing protein</fullName>
    </recommendedName>
</protein>
<feature type="compositionally biased region" description="Low complexity" evidence="4">
    <location>
        <begin position="1535"/>
        <end position="1546"/>
    </location>
</feature>
<feature type="signal peptide" evidence="6">
    <location>
        <begin position="1"/>
        <end position="18"/>
    </location>
</feature>
<keyword evidence="8" id="KW-1185">Reference proteome</keyword>
<accession>A0A2J8A1X8</accession>
<feature type="compositionally biased region" description="Pro residues" evidence="4">
    <location>
        <begin position="1581"/>
        <end position="1591"/>
    </location>
</feature>
<dbReference type="GO" id="GO:0005524">
    <property type="term" value="F:ATP binding"/>
    <property type="evidence" value="ECO:0007669"/>
    <property type="project" value="UniProtKB-KW"/>
</dbReference>
<dbReference type="InterPro" id="IPR011050">
    <property type="entry name" value="Pectin_lyase_fold/virulence"/>
</dbReference>
<evidence type="ECO:0000256" key="4">
    <source>
        <dbReference type="SAM" id="MobiDB-lite"/>
    </source>
</evidence>
<feature type="transmembrane region" description="Helical" evidence="5">
    <location>
        <begin position="2151"/>
        <end position="2170"/>
    </location>
</feature>
<feature type="region of interest" description="Disordered" evidence="4">
    <location>
        <begin position="1111"/>
        <end position="1144"/>
    </location>
</feature>
<feature type="compositionally biased region" description="Gly residues" evidence="4">
    <location>
        <begin position="1607"/>
        <end position="1617"/>
    </location>
</feature>
<feature type="compositionally biased region" description="Low complexity" evidence="4">
    <location>
        <begin position="1808"/>
        <end position="1822"/>
    </location>
</feature>
<evidence type="ECO:0000256" key="3">
    <source>
        <dbReference type="ARBA" id="ARBA00022840"/>
    </source>
</evidence>
<feature type="compositionally biased region" description="Gly residues" evidence="4">
    <location>
        <begin position="1547"/>
        <end position="1556"/>
    </location>
</feature>
<proteinExistence type="inferred from homology"/>
<keyword evidence="3" id="KW-0067">ATP-binding</keyword>
<evidence type="ECO:0000313" key="8">
    <source>
        <dbReference type="Proteomes" id="UP000236333"/>
    </source>
</evidence>
<feature type="compositionally biased region" description="Low complexity" evidence="4">
    <location>
        <begin position="1499"/>
        <end position="1522"/>
    </location>
</feature>
<dbReference type="OrthoDB" id="544832at2759"/>
<feature type="compositionally biased region" description="Gly residues" evidence="4">
    <location>
        <begin position="801"/>
        <end position="832"/>
    </location>
</feature>
<gene>
    <name evidence="7" type="ORF">TSOC_007159</name>
</gene>
<dbReference type="InterPro" id="IPR005654">
    <property type="entry name" value="ATPase_AFG1-like"/>
</dbReference>
<name>A0A2J8A1X8_9CHLO</name>
<feature type="chain" id="PRO_5014435876" description="Right handed beta helix domain-containing protein" evidence="6">
    <location>
        <begin position="19"/>
        <end position="2564"/>
    </location>
</feature>
<feature type="compositionally biased region" description="Basic and acidic residues" evidence="4">
    <location>
        <begin position="1702"/>
        <end position="1732"/>
    </location>
</feature>
<evidence type="ECO:0000256" key="2">
    <source>
        <dbReference type="ARBA" id="ARBA00022741"/>
    </source>
</evidence>
<keyword evidence="6" id="KW-0732">Signal</keyword>
<keyword evidence="2" id="KW-0547">Nucleotide-binding</keyword>
<feature type="region of interest" description="Disordered" evidence="4">
    <location>
        <begin position="774"/>
        <end position="832"/>
    </location>
</feature>
<feature type="compositionally biased region" description="Gly residues" evidence="4">
    <location>
        <begin position="1295"/>
        <end position="1308"/>
    </location>
</feature>
<keyword evidence="5" id="KW-0812">Transmembrane</keyword>
<feature type="region of interest" description="Disordered" evidence="4">
    <location>
        <begin position="1494"/>
        <end position="1591"/>
    </location>
</feature>
<evidence type="ECO:0000256" key="5">
    <source>
        <dbReference type="SAM" id="Phobius"/>
    </source>
</evidence>
<evidence type="ECO:0000313" key="7">
    <source>
        <dbReference type="EMBL" id="PNH06517.1"/>
    </source>
</evidence>
<feature type="compositionally biased region" description="Gly residues" evidence="4">
    <location>
        <begin position="1906"/>
        <end position="1917"/>
    </location>
</feature>
<evidence type="ECO:0000256" key="1">
    <source>
        <dbReference type="ARBA" id="ARBA00010322"/>
    </source>
</evidence>
<feature type="compositionally biased region" description="Low complexity" evidence="4">
    <location>
        <begin position="1891"/>
        <end position="1905"/>
    </location>
</feature>
<organism evidence="7 8">
    <name type="scientific">Tetrabaena socialis</name>
    <dbReference type="NCBI Taxonomy" id="47790"/>
    <lineage>
        <taxon>Eukaryota</taxon>
        <taxon>Viridiplantae</taxon>
        <taxon>Chlorophyta</taxon>
        <taxon>core chlorophytes</taxon>
        <taxon>Chlorophyceae</taxon>
        <taxon>CS clade</taxon>
        <taxon>Chlamydomonadales</taxon>
        <taxon>Tetrabaenaceae</taxon>
        <taxon>Tetrabaena</taxon>
    </lineage>
</organism>
<comment type="caution">
    <text evidence="7">The sequence shown here is derived from an EMBL/GenBank/DDBJ whole genome shotgun (WGS) entry which is preliminary data.</text>
</comment>
<sequence>MTLLACVALVLLLPLARAQGTVDSYESLVAAVIATDGTTFRLVPGRRYVLSTPLTIGLASFTLESADADSSLGFPILSCAAGVSSALVVEGSAEVVLANLAIEGCSGPAVALRSPAAAQPNTSWRLTNVTFSRNGAKAPPLQAPLAGALAFTASGLLAQPPDGGSLALSGCAFLSNGGPAGAAPAPHATPALAVMCAAGCALAITDTSFTGNTGTQASALLLQTLGSARVNLSRAVFSDNTAAWQSSPRPPRLGSSRFPVPAAAALHLLFSPSSAPAATVAIELHDTTFRNNTNSHGLAVLRLPELNHPATALALTASNASFTDHTSGPSALLAVGLRRASIAGLVLTGNAGDTTIATTTASGAPSSSRLLSSGSSACLALEDEGPGLEGGTAEAELTDAAVYDNAVVDSGALYVTTVGRLLRANFSRSGRLTLTNLTATGQRASRLGQAVMLSAVGEVRLEGGLVARNAVGGGLAIEYSDSAELSGVVFSGNARVVQADALGVAIPASGQGGGLWLTNSGGGAAAGSGGGAAGVLLLRGCRFEGNTAATAGGAAYFDTLGELRLEGCNATDNAAPGGDGGAFRISNVATLSLTGGYYTRNTASGHGGALAVQDCGRVDAANLTLHDNTAGGSGGAAFLTHSTQLARFSFCDLSNNTALDGSSSAAPATSATSASLGAAPDSIIAPGSGGGGAVAGADLADGMQLYECSLSYNSAPYASGGAISVRNAQFLSVHACSLHANAAGASGGAVRLSNMASVQSSVIGRSELTANVAGRAAASVPQSPGQGQGSEAEPGERLTGAGSGSGSSSGSGGGELAPGGGSSGAQGGGQGDAGDTGLGGAVYLEASILTVLCARLAGNVARSGGAIHARLESRLALLGGQEAGVSGCPPLAVLPAVPRASGAAAGTLYEPYGSTAVMSYNVSYATVFEGNAAMAGGALYVRDSTLWWAGFRVYDAPGYETWRRQGVLFANNTASTGGAALLYAVWDATLRADFVSNAAEPAAAAAAVAAALRVPAAGLAAAAGAGAGAGGALAVVGSGRTRLRVSASAMLYNTAVDGGAVHLSCSEACAAPEGCYSAQLVGCVLAGNAARGGGGGGVFWEHPGLLAVACAAPPEPPAPPPPEPVEVPPGASGDGGSESSGWHDVDFAATSPFRELSASGMTVFVRPCAIGEYLSPAADQCVPCSPGYWNLDHTAPVCRPCAASALCAEPDQPGSIIVPGDGAWHSNFFSEQVHDCPNADACTYENRTAVLSGIQQQASHVLELSRHIQATLVIRPNATAPLASASAAPAASADNGGGQAGAAGGGTGPARRALLQAASGTAADEGRSPYGPAYDDTDYAQLLQSIGALSARYSAAMCAEGYTGVLCGSCAAGFGSTGPAQCRACPPPAYNAAYYCLALGLTLVILAWTIRSLLTQSLAAAAAVRDERKVEVLGEMRLMGRPLLHPRLMAALDDDELPDLAAAGQPFYGAVLPPSLEGLAALRLAYHHQLERHNSMRLQQQQPHQQQQQPYQQQQDSQYGQHLTHLNSRRHSYLQQPPQQQVQQQQLGGGGIGGGFPQPARQQSYGARQSYGGSMRRQRPPRSPSLRPPLPPLWARAAAAVVVAAGGGGGSLGGSRGSSGSRSGTRGVRSGQVGLEAVEAAGEDGVGAAERTSAPARWAGPVAEGREEEGHEEGEEREEGGREEGEEREEEGHEEGEAGEGAGERQEARREGRGQGEGLRDPRDSAQDREGRGGPVGARLAAEVAARRLRSAQTQPARQGRSGGEGQTYSPRQGGTAATALEVATRAASVTAAPPPPQQRRQDPSTDAATAGRKLAAAAQARPALLLPHRMSSGGGAAVLAVSPRTASATGMPSGFLAEVLRRQKLAPLELPPPPPEPREGPLPPPREEIGAGSAAAASGPDAACGDGGGGSDGTGSGSCSLSKGQALRDGAAPTAAGVSPTVRGLGLESNGAVASVSRNRLEGGGGVGKAGGGAGSGWTDMVAATWRGGGGGTARWAGSFRGGGSTTARWSYSFRGGGGEVEEWGLDSPAGEPERCAPWGGRYGSGAPPAPSGGGGGGAANSMRAGGPDARPLQDAAAIKIFIAYVQILALVKAVPIPRPPKSVLAYLRFYDQITAIPGSLVSLDCSLPGGSGGPSRAMQRTILAATAPFYVSVVVAAAWVVLMLRAMWRERWSMNRLEEVSLVVIMVTLYLNLYFMSPDVAFAGRTALAAVIIGLNAAMLAAFAWVIAGSSWEKQLDTMGLDWHRVYDMEEKEIQASLRHHYGPRTAAVLTCVVTSAQAMQAAKVTPYATKSVAMRAKYSAGLESGLYRPDPRQQLTIQMLQALYDDLQRAGAAHQLANQHHRPVRRRPSGLTIVDYVGGHYDDDHAGPSGRGSSSSGGGGGFSWFSGWGGGGGTAKAAVSAADTAPAVRGLYMYGGVGCGKTMLMDLFVHTAPTHFKARPAGRGMPSEGGLCKDKDNQRLRGTNRVFRTHYHDFMLEVHAALRRSARKADPLAAVADGIVGRCRVLALDELFVTDVADAMILNSRRRARAGGRPEAPAGGGGVVGELHRMLGVEGQIHVMN</sequence>
<dbReference type="PANTHER" id="PTHR11319:SF35">
    <property type="entry name" value="OUTER MEMBRANE PROTEIN PMPC-RELATED"/>
    <property type="match status" value="1"/>
</dbReference>
<dbReference type="Pfam" id="PF03969">
    <property type="entry name" value="AFG1_ATPase"/>
    <property type="match status" value="2"/>
</dbReference>
<feature type="compositionally biased region" description="Pro residues" evidence="4">
    <location>
        <begin position="1113"/>
        <end position="1127"/>
    </location>
</feature>
<comment type="similarity">
    <text evidence="1">Belongs to the AFG1 ATPase family.</text>
</comment>
<dbReference type="PANTHER" id="PTHR11319">
    <property type="entry name" value="G PROTEIN-COUPLED RECEPTOR-RELATED"/>
    <property type="match status" value="1"/>
</dbReference>
<keyword evidence="5" id="KW-1133">Transmembrane helix</keyword>
<keyword evidence="5" id="KW-0472">Membrane</keyword>